<name>A0A1L9Q4Y2_ASPVE</name>
<feature type="signal peptide" evidence="1">
    <location>
        <begin position="1"/>
        <end position="16"/>
    </location>
</feature>
<dbReference type="InterPro" id="IPR001466">
    <property type="entry name" value="Beta-lactam-related"/>
</dbReference>
<dbReference type="AlphaFoldDB" id="A0A1L9Q4Y2"/>
<sequence>MWKITALSLLAACVAGQSCPLAGPAFPAPRRVIGSVAMDHAVGNFTSSLQRILHATDDPQVTAIDPDATSFAVQVFSTHDERPILEHYHTATSARNNTVGVNTVDENTVFRIGSTSKLWTVLLLLIETGDSSFHDPIFKYIPELRDVVRLGKANNSYIDSVDHVQWEDVTVGEIVSQMAGLERAFGLSDLARTPSVVEQLGFPHLRRSEVPTCGLGPACTRAEFFAGLLKRHPVLPTSSGPAYSNDAFQLLAYAIESMFNIPYQDLLEKRLIQRLNLTHSSYGKPADNLGIIPGPMNMTHWDTDLGDLTPTGGLYSSTKDMTTLGRAILNSDLLSPAQTRRWLKPHSQTADPSFLVGAPWEIYVVDDPRPIDLYTKSGDLGSYSAMMGVSPDHNVGFVILVAGEKTTQTVYALADLFAKEIIPGLEDAAKEDARDRFAGTYSLGGSTLTLTTDDGPGLKIKRWQNKGKDMLESLATLQPTEIEGQLDVRLYPTGLESPGRISFRSVVSGSAPTGPVNGPFTRACKSWLSVDGQVYGSVGLDEFVFDVLDNGGAVRVSPRSLRVSLARVR</sequence>
<dbReference type="Pfam" id="PF26335">
    <property type="entry name" value="ARB_00930_C"/>
    <property type="match status" value="1"/>
</dbReference>
<dbReference type="STRING" id="1036611.A0A1L9Q4Y2"/>
<dbReference type="VEuPathDB" id="FungiDB:ASPVEDRAFT_47985"/>
<dbReference type="InterPro" id="IPR012338">
    <property type="entry name" value="Beta-lactam/transpept-like"/>
</dbReference>
<proteinExistence type="predicted"/>
<keyword evidence="5" id="KW-1185">Reference proteome</keyword>
<keyword evidence="1" id="KW-0732">Signal</keyword>
<reference evidence="5" key="1">
    <citation type="journal article" date="2017" name="Genome Biol.">
        <title>Comparative genomics reveals high biological diversity and specific adaptations in the industrially and medically important fungal genus Aspergillus.</title>
        <authorList>
            <person name="de Vries R.P."/>
            <person name="Riley R."/>
            <person name="Wiebenga A."/>
            <person name="Aguilar-Osorio G."/>
            <person name="Amillis S."/>
            <person name="Uchima C.A."/>
            <person name="Anderluh G."/>
            <person name="Asadollahi M."/>
            <person name="Askin M."/>
            <person name="Barry K."/>
            <person name="Battaglia E."/>
            <person name="Bayram O."/>
            <person name="Benocci T."/>
            <person name="Braus-Stromeyer S.A."/>
            <person name="Caldana C."/>
            <person name="Canovas D."/>
            <person name="Cerqueira G.C."/>
            <person name="Chen F."/>
            <person name="Chen W."/>
            <person name="Choi C."/>
            <person name="Clum A."/>
            <person name="Dos Santos R.A."/>
            <person name="Damasio A.R."/>
            <person name="Diallinas G."/>
            <person name="Emri T."/>
            <person name="Fekete E."/>
            <person name="Flipphi M."/>
            <person name="Freyberg S."/>
            <person name="Gallo A."/>
            <person name="Gournas C."/>
            <person name="Habgood R."/>
            <person name="Hainaut M."/>
            <person name="Harispe M.L."/>
            <person name="Henrissat B."/>
            <person name="Hilden K.S."/>
            <person name="Hope R."/>
            <person name="Hossain A."/>
            <person name="Karabika E."/>
            <person name="Karaffa L."/>
            <person name="Karanyi Z."/>
            <person name="Krasevec N."/>
            <person name="Kuo A."/>
            <person name="Kusch H."/>
            <person name="LaButti K."/>
            <person name="Lagendijk E.L."/>
            <person name="Lapidus A."/>
            <person name="Levasseur A."/>
            <person name="Lindquist E."/>
            <person name="Lipzen A."/>
            <person name="Logrieco A.F."/>
            <person name="MacCabe A."/>
            <person name="Maekelae M.R."/>
            <person name="Malavazi I."/>
            <person name="Melin P."/>
            <person name="Meyer V."/>
            <person name="Mielnichuk N."/>
            <person name="Miskei M."/>
            <person name="Molnar A.P."/>
            <person name="Mule G."/>
            <person name="Ngan C.Y."/>
            <person name="Orejas M."/>
            <person name="Orosz E."/>
            <person name="Ouedraogo J.P."/>
            <person name="Overkamp K.M."/>
            <person name="Park H.-S."/>
            <person name="Perrone G."/>
            <person name="Piumi F."/>
            <person name="Punt P.J."/>
            <person name="Ram A.F."/>
            <person name="Ramon A."/>
            <person name="Rauscher S."/>
            <person name="Record E."/>
            <person name="Riano-Pachon D.M."/>
            <person name="Robert V."/>
            <person name="Roehrig J."/>
            <person name="Ruller R."/>
            <person name="Salamov A."/>
            <person name="Salih N.S."/>
            <person name="Samson R.A."/>
            <person name="Sandor E."/>
            <person name="Sanguinetti M."/>
            <person name="Schuetze T."/>
            <person name="Sepcic K."/>
            <person name="Shelest E."/>
            <person name="Sherlock G."/>
            <person name="Sophianopoulou V."/>
            <person name="Squina F.M."/>
            <person name="Sun H."/>
            <person name="Susca A."/>
            <person name="Todd R.B."/>
            <person name="Tsang A."/>
            <person name="Unkles S.E."/>
            <person name="van de Wiele N."/>
            <person name="van Rossen-Uffink D."/>
            <person name="Oliveira J.V."/>
            <person name="Vesth T.C."/>
            <person name="Visser J."/>
            <person name="Yu J.-H."/>
            <person name="Zhou M."/>
            <person name="Andersen M.R."/>
            <person name="Archer D.B."/>
            <person name="Baker S.E."/>
            <person name="Benoit I."/>
            <person name="Brakhage A.A."/>
            <person name="Braus G.H."/>
            <person name="Fischer R."/>
            <person name="Frisvad J.C."/>
            <person name="Goldman G.H."/>
            <person name="Houbraken J."/>
            <person name="Oakley B."/>
            <person name="Pocsi I."/>
            <person name="Scazzocchio C."/>
            <person name="Seiboth B."/>
            <person name="vanKuyk P.A."/>
            <person name="Wortman J."/>
            <person name="Dyer P.S."/>
            <person name="Grigoriev I.V."/>
        </authorList>
    </citation>
    <scope>NUCLEOTIDE SEQUENCE [LARGE SCALE GENOMIC DNA]</scope>
    <source>
        <strain evidence="5">CBS 583.65</strain>
    </source>
</reference>
<feature type="domain" description="Beta-lactamase-related" evidence="2">
    <location>
        <begin position="73"/>
        <end position="408"/>
    </location>
</feature>
<dbReference type="InterPro" id="IPR058664">
    <property type="entry name" value="ARB_00930-like_C"/>
</dbReference>
<evidence type="ECO:0000256" key="1">
    <source>
        <dbReference type="SAM" id="SignalP"/>
    </source>
</evidence>
<dbReference type="SUPFAM" id="SSF56601">
    <property type="entry name" value="beta-lactamase/transpeptidase-like"/>
    <property type="match status" value="1"/>
</dbReference>
<dbReference type="PANTHER" id="PTHR22935:SF97">
    <property type="entry name" value="BETA-LACTAMASE-RELATED DOMAIN-CONTAINING PROTEIN"/>
    <property type="match status" value="1"/>
</dbReference>
<evidence type="ECO:0000259" key="3">
    <source>
        <dbReference type="Pfam" id="PF26335"/>
    </source>
</evidence>
<dbReference type="InterPro" id="IPR051478">
    <property type="entry name" value="Beta-lactamase-like_AB/R"/>
</dbReference>
<dbReference type="OrthoDB" id="10250282at2759"/>
<dbReference type="Gene3D" id="3.40.710.10">
    <property type="entry name" value="DD-peptidase/beta-lactamase superfamily"/>
    <property type="match status" value="1"/>
</dbReference>
<dbReference type="RefSeq" id="XP_040674596.1">
    <property type="nucleotide sequence ID" value="XM_040813912.1"/>
</dbReference>
<dbReference type="PROSITE" id="PS51257">
    <property type="entry name" value="PROKAR_LIPOPROTEIN"/>
    <property type="match status" value="1"/>
</dbReference>
<evidence type="ECO:0000313" key="4">
    <source>
        <dbReference type="EMBL" id="OJJ08834.1"/>
    </source>
</evidence>
<dbReference type="EMBL" id="KV878141">
    <property type="protein sequence ID" value="OJJ08834.1"/>
    <property type="molecule type" value="Genomic_DNA"/>
</dbReference>
<feature type="chain" id="PRO_5012724861" evidence="1">
    <location>
        <begin position="17"/>
        <end position="569"/>
    </location>
</feature>
<evidence type="ECO:0000259" key="2">
    <source>
        <dbReference type="Pfam" id="PF00144"/>
    </source>
</evidence>
<protein>
    <submittedName>
        <fullName evidence="4">Uncharacterized protein</fullName>
    </submittedName>
</protein>
<organism evidence="4 5">
    <name type="scientific">Aspergillus versicolor CBS 583.65</name>
    <dbReference type="NCBI Taxonomy" id="1036611"/>
    <lineage>
        <taxon>Eukaryota</taxon>
        <taxon>Fungi</taxon>
        <taxon>Dikarya</taxon>
        <taxon>Ascomycota</taxon>
        <taxon>Pezizomycotina</taxon>
        <taxon>Eurotiomycetes</taxon>
        <taxon>Eurotiomycetidae</taxon>
        <taxon>Eurotiales</taxon>
        <taxon>Aspergillaceae</taxon>
        <taxon>Aspergillus</taxon>
        <taxon>Aspergillus subgen. Nidulantes</taxon>
    </lineage>
</organism>
<feature type="domain" description="Beta-lactamase-like ARB-00930-like C-terminal" evidence="3">
    <location>
        <begin position="429"/>
        <end position="568"/>
    </location>
</feature>
<accession>A0A1L9Q4Y2</accession>
<dbReference type="PANTHER" id="PTHR22935">
    <property type="entry name" value="PENICILLIN-BINDING PROTEIN"/>
    <property type="match status" value="1"/>
</dbReference>
<gene>
    <name evidence="4" type="ORF">ASPVEDRAFT_47985</name>
</gene>
<dbReference type="GeneID" id="63729423"/>
<dbReference type="Pfam" id="PF00144">
    <property type="entry name" value="Beta-lactamase"/>
    <property type="match status" value="1"/>
</dbReference>
<evidence type="ECO:0000313" key="5">
    <source>
        <dbReference type="Proteomes" id="UP000184073"/>
    </source>
</evidence>
<dbReference type="Proteomes" id="UP000184073">
    <property type="component" value="Unassembled WGS sequence"/>
</dbReference>